<sequence>MTSRPNQWDKTELQLYILLLCANADMEETPIELELIKSKANGDTFKKIYKEFNGDSEEQRLDKIERAIHDHQFTMMELSEFRTEIHKIFMSDGRLSINEGRLDSILDNILY</sequence>
<dbReference type="Proteomes" id="UP000216840">
    <property type="component" value="Unassembled WGS sequence"/>
</dbReference>
<evidence type="ECO:0000313" key="2">
    <source>
        <dbReference type="Proteomes" id="UP000216840"/>
    </source>
</evidence>
<gene>
    <name evidence="1" type="ORF">CA834_10525</name>
</gene>
<evidence type="ECO:0000313" key="1">
    <source>
        <dbReference type="EMBL" id="OZV68073.1"/>
    </source>
</evidence>
<keyword evidence="2" id="KW-1185">Reference proteome</keyword>
<protein>
    <recommendedName>
        <fullName evidence="3">TerB family tellurite resistance protein</fullName>
    </recommendedName>
</protein>
<dbReference type="AlphaFoldDB" id="A0A265URX6"/>
<reference evidence="1 2" key="1">
    <citation type="submission" date="2017-05" db="EMBL/GenBank/DDBJ databases">
        <title>The draft genome sequence of Idiomarina salinarum WNB302.</title>
        <authorList>
            <person name="Sun Y."/>
            <person name="Chen B."/>
            <person name="Du Z."/>
        </authorList>
    </citation>
    <scope>NUCLEOTIDE SEQUENCE [LARGE SCALE GENOMIC DNA]</scope>
    <source>
        <strain evidence="1 2">WNB302</strain>
    </source>
</reference>
<dbReference type="OrthoDB" id="9770030at2"/>
<organism evidence="1 2">
    <name type="scientific">Winogradskyella aurantia</name>
    <dbReference type="NCBI Taxonomy" id="1915063"/>
    <lineage>
        <taxon>Bacteria</taxon>
        <taxon>Pseudomonadati</taxon>
        <taxon>Bacteroidota</taxon>
        <taxon>Flavobacteriia</taxon>
        <taxon>Flavobacteriales</taxon>
        <taxon>Flavobacteriaceae</taxon>
        <taxon>Winogradskyella</taxon>
    </lineage>
</organism>
<dbReference type="EMBL" id="NGJN01000005">
    <property type="protein sequence ID" value="OZV68073.1"/>
    <property type="molecule type" value="Genomic_DNA"/>
</dbReference>
<accession>A0A265URX6</accession>
<comment type="caution">
    <text evidence="1">The sequence shown here is derived from an EMBL/GenBank/DDBJ whole genome shotgun (WGS) entry which is preliminary data.</text>
</comment>
<dbReference type="RefSeq" id="WP_094968659.1">
    <property type="nucleotide sequence ID" value="NZ_NGJN01000005.1"/>
</dbReference>
<name>A0A265URX6_9FLAO</name>
<proteinExistence type="predicted"/>
<evidence type="ECO:0008006" key="3">
    <source>
        <dbReference type="Google" id="ProtNLM"/>
    </source>
</evidence>